<dbReference type="PANTHER" id="PTHR45835:SF103">
    <property type="entry name" value="RNA-DIRECTED DNA POLYMERASE"/>
    <property type="match status" value="1"/>
</dbReference>
<dbReference type="PANTHER" id="PTHR45835">
    <property type="entry name" value="YALI0A06105P"/>
    <property type="match status" value="1"/>
</dbReference>
<sequence>MVRAGHAAYTNRFHELARLVPHLISGVLTDEAVRNGSIKKIEKTGNVGEPIKAKNGRDDNTRTRTRNAFATTANPVGRENTCTWPKCTTCNSYHAPGGPCRTCFNYNRPGHLAKDHRGVAEECESVNARNNAKEKFIEKFSKIAKSLTILTQKCKTFDWGEDLEISFQTLKDKLYNAPVLALPDGLDMILGLQTEVCGDGLTYAILRKVLDAMISRTKEVMGLLYYLDQYRDSVFEHLAAFKEFAMYFGTKAALGYIVGNYTIWVIMDRLTKSAHFLPMCEDYKMDRLYLNEISMQEALGTRLDMSTAYHPQTDGQSERHYSDLCRGDVLAFEALYVIEKCHSLIMWAEVREGQLIGPELVQETTEKISQIKDKLKAAHDHQKSYADKRRKPPEFSVGDYVLLKVSPWKVWLRLEPVEILGKRVKTVDEAELNLY</sequence>
<dbReference type="SUPFAM" id="SSF56672">
    <property type="entry name" value="DNA/RNA polymerases"/>
    <property type="match status" value="1"/>
</dbReference>
<reference evidence="1" key="2">
    <citation type="submission" date="2022-01" db="EMBL/GenBank/DDBJ databases">
        <authorList>
            <person name="Yamashiro T."/>
            <person name="Shiraishi A."/>
            <person name="Satake H."/>
            <person name="Nakayama K."/>
        </authorList>
    </citation>
    <scope>NUCLEOTIDE SEQUENCE</scope>
</reference>
<comment type="caution">
    <text evidence="1">The sequence shown here is derived from an EMBL/GenBank/DDBJ whole genome shotgun (WGS) entry which is preliminary data.</text>
</comment>
<keyword evidence="1" id="KW-0548">Nucleotidyltransferase</keyword>
<reference evidence="1" key="1">
    <citation type="journal article" date="2022" name="Int. J. Mol. Sci.">
        <title>Draft Genome of Tanacetum Coccineum: Genomic Comparison of Closely Related Tanacetum-Family Plants.</title>
        <authorList>
            <person name="Yamashiro T."/>
            <person name="Shiraishi A."/>
            <person name="Nakayama K."/>
            <person name="Satake H."/>
        </authorList>
    </citation>
    <scope>NUCLEOTIDE SEQUENCE</scope>
</reference>
<dbReference type="InterPro" id="IPR043502">
    <property type="entry name" value="DNA/RNA_pol_sf"/>
</dbReference>
<dbReference type="Gene3D" id="3.30.70.270">
    <property type="match status" value="1"/>
</dbReference>
<keyword evidence="2" id="KW-1185">Reference proteome</keyword>
<evidence type="ECO:0000313" key="2">
    <source>
        <dbReference type="Proteomes" id="UP001151760"/>
    </source>
</evidence>
<protein>
    <submittedName>
        <fullName evidence="1">Reverse transcriptase domain-containing protein</fullName>
    </submittedName>
</protein>
<accession>A0ABQ5BDM0</accession>
<dbReference type="EMBL" id="BQNB010013077">
    <property type="protein sequence ID" value="GJT11568.1"/>
    <property type="molecule type" value="Genomic_DNA"/>
</dbReference>
<name>A0ABQ5BDM0_9ASTR</name>
<gene>
    <name evidence="1" type="ORF">Tco_0858610</name>
</gene>
<keyword evidence="1" id="KW-0695">RNA-directed DNA polymerase</keyword>
<dbReference type="SUPFAM" id="SSF53098">
    <property type="entry name" value="Ribonuclease H-like"/>
    <property type="match status" value="1"/>
</dbReference>
<organism evidence="1 2">
    <name type="scientific">Tanacetum coccineum</name>
    <dbReference type="NCBI Taxonomy" id="301880"/>
    <lineage>
        <taxon>Eukaryota</taxon>
        <taxon>Viridiplantae</taxon>
        <taxon>Streptophyta</taxon>
        <taxon>Embryophyta</taxon>
        <taxon>Tracheophyta</taxon>
        <taxon>Spermatophyta</taxon>
        <taxon>Magnoliopsida</taxon>
        <taxon>eudicotyledons</taxon>
        <taxon>Gunneridae</taxon>
        <taxon>Pentapetalae</taxon>
        <taxon>asterids</taxon>
        <taxon>campanulids</taxon>
        <taxon>Asterales</taxon>
        <taxon>Asteraceae</taxon>
        <taxon>Asteroideae</taxon>
        <taxon>Anthemideae</taxon>
        <taxon>Anthemidinae</taxon>
        <taxon>Tanacetum</taxon>
    </lineage>
</organism>
<dbReference type="Proteomes" id="UP001151760">
    <property type="component" value="Unassembled WGS sequence"/>
</dbReference>
<proteinExistence type="predicted"/>
<keyword evidence="1" id="KW-0808">Transferase</keyword>
<dbReference type="InterPro" id="IPR012337">
    <property type="entry name" value="RNaseH-like_sf"/>
</dbReference>
<dbReference type="GO" id="GO:0003964">
    <property type="term" value="F:RNA-directed DNA polymerase activity"/>
    <property type="evidence" value="ECO:0007669"/>
    <property type="project" value="UniProtKB-KW"/>
</dbReference>
<dbReference type="InterPro" id="IPR043128">
    <property type="entry name" value="Rev_trsase/Diguanyl_cyclase"/>
</dbReference>
<evidence type="ECO:0000313" key="1">
    <source>
        <dbReference type="EMBL" id="GJT11568.1"/>
    </source>
</evidence>